<reference evidence="2 3" key="1">
    <citation type="submission" date="2016-10" db="EMBL/GenBank/DDBJ databases">
        <authorList>
            <person name="de Groot N.N."/>
        </authorList>
    </citation>
    <scope>NUCLEOTIDE SEQUENCE [LARGE SCALE GENOMIC DNA]</scope>
    <source>
        <strain evidence="2 3">Sb09</strain>
    </source>
</reference>
<name>A0A1G9IEH0_STREI</name>
<gene>
    <name evidence="2" type="ORF">SAMN05216400_0144</name>
</gene>
<keyword evidence="1" id="KW-1133">Transmembrane helix</keyword>
<accession>A0A1G9IEH0</accession>
<dbReference type="EMBL" id="FNGX01000001">
    <property type="protein sequence ID" value="SDL23244.1"/>
    <property type="molecule type" value="Genomic_DNA"/>
</dbReference>
<dbReference type="RefSeq" id="WP_074565953.1">
    <property type="nucleotide sequence ID" value="NZ_FNGX01000001.1"/>
</dbReference>
<evidence type="ECO:0008006" key="4">
    <source>
        <dbReference type="Google" id="ProtNLM"/>
    </source>
</evidence>
<feature type="transmembrane region" description="Helical" evidence="1">
    <location>
        <begin position="26"/>
        <end position="45"/>
    </location>
</feature>
<feature type="transmembrane region" description="Helical" evidence="1">
    <location>
        <begin position="57"/>
        <end position="76"/>
    </location>
</feature>
<dbReference type="AlphaFoldDB" id="A0A1G9IEH0"/>
<proteinExistence type="predicted"/>
<protein>
    <recommendedName>
        <fullName evidence="4">Tetratricopeptide repeat protein</fullName>
    </recommendedName>
</protein>
<keyword evidence="1" id="KW-0812">Transmembrane</keyword>
<organism evidence="2 3">
    <name type="scientific">Streptococcus equinus</name>
    <name type="common">Streptococcus bovis</name>
    <dbReference type="NCBI Taxonomy" id="1335"/>
    <lineage>
        <taxon>Bacteria</taxon>
        <taxon>Bacillati</taxon>
        <taxon>Bacillota</taxon>
        <taxon>Bacilli</taxon>
        <taxon>Lactobacillales</taxon>
        <taxon>Streptococcaceae</taxon>
        <taxon>Streptococcus</taxon>
    </lineage>
</organism>
<dbReference type="Proteomes" id="UP000183162">
    <property type="component" value="Unassembled WGS sequence"/>
</dbReference>
<evidence type="ECO:0000256" key="1">
    <source>
        <dbReference type="SAM" id="Phobius"/>
    </source>
</evidence>
<evidence type="ECO:0000313" key="2">
    <source>
        <dbReference type="EMBL" id="SDL23244.1"/>
    </source>
</evidence>
<keyword evidence="1" id="KW-0472">Membrane</keyword>
<dbReference type="OrthoDB" id="2235711at2"/>
<sequence>MKDRYIQKFSKRSGKETVVGIKKRQYILFVLLIILALVGIYWYSITLNSDNKNFTNFIFILLVAVAFLLFALFLFFSKLLSFIIDFTFYEQVDFKKYLEILDNLYRVEKNKRIKREYFQINQFGMGQVEYFFGNFERSLHILETIDISKVTLRHREFYQKSILYFKCLNYIMLKDINKAEEMCQSLESESGKNVVESILEILKGNVSDYVFESEPRTRLMKIGRYYYQALNFLNADNKPAAKAKFQQIANENSELFYVREAKQYLEELKNQ</sequence>
<evidence type="ECO:0000313" key="3">
    <source>
        <dbReference type="Proteomes" id="UP000183162"/>
    </source>
</evidence>